<evidence type="ECO:0000313" key="1">
    <source>
        <dbReference type="EMBL" id="AHX11337.1"/>
    </source>
</evidence>
<keyword evidence="2" id="KW-1185">Reference proteome</keyword>
<gene>
    <name evidence="1" type="ORF">NHE_0388</name>
</gene>
<organism evidence="1 2">
    <name type="scientific">Neorickettsia helminthoeca str. Oregon</name>
    <dbReference type="NCBI Taxonomy" id="1286528"/>
    <lineage>
        <taxon>Bacteria</taxon>
        <taxon>Pseudomonadati</taxon>
        <taxon>Pseudomonadota</taxon>
        <taxon>Alphaproteobacteria</taxon>
        <taxon>Rickettsiales</taxon>
        <taxon>Anaplasmataceae</taxon>
        <taxon>Neorickettsia</taxon>
    </lineage>
</organism>
<proteinExistence type="predicted"/>
<protein>
    <submittedName>
        <fullName evidence="1">Uncharacterized protein</fullName>
    </submittedName>
</protein>
<dbReference type="AlphaFoldDB" id="X5GW88"/>
<dbReference type="HOGENOM" id="CLU_3330614_0_0_5"/>
<dbReference type="Proteomes" id="UP000023755">
    <property type="component" value="Chromosome"/>
</dbReference>
<accession>X5GW88</accession>
<reference evidence="1 2" key="1">
    <citation type="submission" date="2014-03" db="EMBL/GenBank/DDBJ databases">
        <title>Sequencing and Comparison of Genomes and Transcriptome Profiles of Human Ehrlichiosis Agents.</title>
        <authorList>
            <person name="Lin M."/>
            <person name="Daugherty S.C."/>
            <person name="Nagaraj S."/>
            <person name="Cheng Z."/>
            <person name="Xiong Q."/>
            <person name="Lin F.-Y."/>
            <person name="Sengamalay N."/>
            <person name="Ott S."/>
            <person name="Godinez A."/>
            <person name="Tallon L.J."/>
            <person name="Sadzewicz L."/>
            <person name="Fraser C.M."/>
            <person name="Dunning Hotopp J.C."/>
            <person name="Rikihisa Y."/>
        </authorList>
    </citation>
    <scope>NUCLEOTIDE SEQUENCE [LARGE SCALE GENOMIC DNA]</scope>
    <source>
        <strain evidence="1 2">Oregon</strain>
    </source>
</reference>
<dbReference type="EMBL" id="CP007481">
    <property type="protein sequence ID" value="AHX11337.1"/>
    <property type="molecule type" value="Genomic_DNA"/>
</dbReference>
<evidence type="ECO:0000313" key="2">
    <source>
        <dbReference type="Proteomes" id="UP000023755"/>
    </source>
</evidence>
<name>X5GW88_9RICK</name>
<dbReference type="KEGG" id="nhm:NHE_0388"/>
<dbReference type="STRING" id="1286528.NHE_0388"/>
<sequence length="38" mass="4251">MFFENGSEILLGIFRNLRIKLSFRGSAGSNVKLLLAHT</sequence>